<dbReference type="InterPro" id="IPR025720">
    <property type="entry name" value="RibU"/>
</dbReference>
<organism evidence="10 11">
    <name type="scientific">Thermohalobacter berrensis</name>
    <dbReference type="NCBI Taxonomy" id="99594"/>
    <lineage>
        <taxon>Bacteria</taxon>
        <taxon>Bacillati</taxon>
        <taxon>Bacillota</taxon>
        <taxon>Tissierellia</taxon>
        <taxon>Tissierellales</taxon>
        <taxon>Thermohalobacteraceae</taxon>
        <taxon>Thermohalobacter</taxon>
    </lineage>
</organism>
<evidence type="ECO:0000256" key="3">
    <source>
        <dbReference type="ARBA" id="ARBA00022448"/>
    </source>
</evidence>
<evidence type="ECO:0000256" key="7">
    <source>
        <dbReference type="ARBA" id="ARBA00023136"/>
    </source>
</evidence>
<feature type="transmembrane region" description="Helical" evidence="9">
    <location>
        <begin position="12"/>
        <end position="35"/>
    </location>
</feature>
<keyword evidence="5 9" id="KW-0812">Transmembrane</keyword>
<evidence type="ECO:0000313" key="10">
    <source>
        <dbReference type="EMBL" id="RKD32349.1"/>
    </source>
</evidence>
<evidence type="ECO:0000256" key="4">
    <source>
        <dbReference type="ARBA" id="ARBA00022475"/>
    </source>
</evidence>
<keyword evidence="7 8" id="KW-0472">Membrane</keyword>
<reference evidence="10 11" key="1">
    <citation type="submission" date="2016-08" db="EMBL/GenBank/DDBJ databases">
        <title>Novel Firmicutes and Novel Genomes.</title>
        <authorList>
            <person name="Poppleton D.I."/>
            <person name="Gribaldo S."/>
        </authorList>
    </citation>
    <scope>NUCLEOTIDE SEQUENCE [LARGE SCALE GENOMIC DNA]</scope>
    <source>
        <strain evidence="10 11">CTT3</strain>
    </source>
</reference>
<dbReference type="Proteomes" id="UP000284177">
    <property type="component" value="Unassembled WGS sequence"/>
</dbReference>
<feature type="transmembrane region" description="Helical" evidence="9">
    <location>
        <begin position="167"/>
        <end position="191"/>
    </location>
</feature>
<dbReference type="GO" id="GO:0032217">
    <property type="term" value="F:riboflavin transmembrane transporter activity"/>
    <property type="evidence" value="ECO:0007669"/>
    <property type="project" value="UniProtKB-UniRule"/>
</dbReference>
<proteinExistence type="inferred from homology"/>
<accession>A0A419T4H8</accession>
<dbReference type="EMBL" id="MCIB01000012">
    <property type="protein sequence ID" value="RKD32349.1"/>
    <property type="molecule type" value="Genomic_DNA"/>
</dbReference>
<evidence type="ECO:0000256" key="6">
    <source>
        <dbReference type="ARBA" id="ARBA00022989"/>
    </source>
</evidence>
<evidence type="ECO:0000256" key="2">
    <source>
        <dbReference type="ARBA" id="ARBA00005540"/>
    </source>
</evidence>
<keyword evidence="6 9" id="KW-1133">Transmembrane helix</keyword>
<feature type="transmembrane region" description="Helical" evidence="9">
    <location>
        <begin position="116"/>
        <end position="140"/>
    </location>
</feature>
<feature type="transmembrane region" description="Helical" evidence="9">
    <location>
        <begin position="79"/>
        <end position="104"/>
    </location>
</feature>
<comment type="similarity">
    <text evidence="2 8">Belongs to the prokaryotic riboflavin transporter (P-RFT) (TC 2.A.87) family.</text>
</comment>
<keyword evidence="4 8" id="KW-1003">Cell membrane</keyword>
<keyword evidence="3 8" id="KW-0813">Transport</keyword>
<dbReference type="RefSeq" id="WP_120168831.1">
    <property type="nucleotide sequence ID" value="NZ_MCIB01000012.1"/>
</dbReference>
<dbReference type="InterPro" id="IPR024529">
    <property type="entry name" value="ECF_trnsprt_substrate-spec"/>
</dbReference>
<dbReference type="GO" id="GO:0005886">
    <property type="term" value="C:plasma membrane"/>
    <property type="evidence" value="ECO:0007669"/>
    <property type="project" value="UniProtKB-SubCell"/>
</dbReference>
<evidence type="ECO:0000256" key="8">
    <source>
        <dbReference type="PIRNR" id="PIRNR037778"/>
    </source>
</evidence>
<evidence type="ECO:0000256" key="1">
    <source>
        <dbReference type="ARBA" id="ARBA00004651"/>
    </source>
</evidence>
<keyword evidence="11" id="KW-1185">Reference proteome</keyword>
<evidence type="ECO:0000313" key="11">
    <source>
        <dbReference type="Proteomes" id="UP000284177"/>
    </source>
</evidence>
<comment type="caution">
    <text evidence="10">The sequence shown here is derived from an EMBL/GenBank/DDBJ whole genome shotgun (WGS) entry which is preliminary data.</text>
</comment>
<gene>
    <name evidence="10" type="ORF">BET03_03310</name>
</gene>
<name>A0A419T4H8_9FIRM</name>
<dbReference type="OrthoDB" id="9809216at2"/>
<dbReference type="PANTHER" id="PTHR38438">
    <property type="entry name" value="RIBOFLAVIN TRANSPORTER RIBU"/>
    <property type="match status" value="1"/>
</dbReference>
<comment type="function">
    <text evidence="8">Probably a riboflavin-binding protein that interacts with the energy-coupling factor (ECF) ABC-transporter complex.</text>
</comment>
<dbReference type="AlphaFoldDB" id="A0A419T4H8"/>
<feature type="transmembrane region" description="Helical" evidence="9">
    <location>
        <begin position="47"/>
        <end position="67"/>
    </location>
</feature>
<dbReference type="PIRSF" id="PIRSF037778">
    <property type="entry name" value="UCP037778_transp_RibU"/>
    <property type="match status" value="1"/>
</dbReference>
<protein>
    <recommendedName>
        <fullName evidence="8">Riboflavin transporter</fullName>
    </recommendedName>
</protein>
<dbReference type="PANTHER" id="PTHR38438:SF1">
    <property type="entry name" value="RIBOFLAVIN TRANSPORTER RIBU"/>
    <property type="match status" value="1"/>
</dbReference>
<evidence type="ECO:0000256" key="5">
    <source>
        <dbReference type="ARBA" id="ARBA00022692"/>
    </source>
</evidence>
<dbReference type="Gene3D" id="1.10.1760.20">
    <property type="match status" value="1"/>
</dbReference>
<sequence>MLIAKKRINTRWLVNVSILSVIAFLIMYIEIPLWFAPSFLTIDLSDLPALIGAFALGPMAGVVIEFLKNILHAVIKGTTTVGVGELANFIVGSVFVYIAGYIYYKNKTFKNAIVGLMLGTLIMTLVASVANYFILIPFYAKLYGMPIKAIIGMASKVNKYVVDLKSLVLFAIVPFNIVKGIMVSAITVLLYKKVSPIFKG</sequence>
<evidence type="ECO:0000256" key="9">
    <source>
        <dbReference type="SAM" id="Phobius"/>
    </source>
</evidence>
<dbReference type="Pfam" id="PF12822">
    <property type="entry name" value="ECF_trnsprt"/>
    <property type="match status" value="1"/>
</dbReference>
<comment type="subcellular location">
    <subcellularLocation>
        <location evidence="1">Cell membrane</location>
        <topology evidence="1">Multi-pass membrane protein</topology>
    </subcellularLocation>
</comment>